<feature type="transmembrane region" description="Helical" evidence="2">
    <location>
        <begin position="73"/>
        <end position="90"/>
    </location>
</feature>
<protein>
    <recommendedName>
        <fullName evidence="3">FHA domain-containing protein</fullName>
    </recommendedName>
</protein>
<name>A0AAU9RCB1_THLAR</name>
<keyword evidence="2" id="KW-0472">Membrane</keyword>
<dbReference type="Pfam" id="PF00498">
    <property type="entry name" value="FHA"/>
    <property type="match status" value="1"/>
</dbReference>
<feature type="domain" description="FHA" evidence="3">
    <location>
        <begin position="251"/>
        <end position="302"/>
    </location>
</feature>
<dbReference type="InterPro" id="IPR002716">
    <property type="entry name" value="PIN_dom"/>
</dbReference>
<feature type="region of interest" description="Disordered" evidence="1">
    <location>
        <begin position="696"/>
        <end position="731"/>
    </location>
</feature>
<dbReference type="Proteomes" id="UP000836841">
    <property type="component" value="Chromosome 1"/>
</dbReference>
<accession>A0AAU9RCB1</accession>
<dbReference type="Pfam" id="PF14770">
    <property type="entry name" value="TMEM18"/>
    <property type="match status" value="1"/>
</dbReference>
<dbReference type="PANTHER" id="PTHR22593:SF8">
    <property type="entry name" value="FHA DOMAIN-CONTAINING PROTEIN PS1"/>
    <property type="match status" value="1"/>
</dbReference>
<feature type="compositionally biased region" description="Low complexity" evidence="1">
    <location>
        <begin position="1099"/>
        <end position="1112"/>
    </location>
</feature>
<keyword evidence="2" id="KW-1133">Transmembrane helix</keyword>
<dbReference type="GO" id="GO:0031965">
    <property type="term" value="C:nuclear membrane"/>
    <property type="evidence" value="ECO:0007669"/>
    <property type="project" value="UniProtKB-SubCell"/>
</dbReference>
<feature type="region of interest" description="Disordered" evidence="1">
    <location>
        <begin position="986"/>
        <end position="1036"/>
    </location>
</feature>
<dbReference type="PROSITE" id="PS50006">
    <property type="entry name" value="FHA_DOMAIN"/>
    <property type="match status" value="1"/>
</dbReference>
<dbReference type="SMART" id="SM00240">
    <property type="entry name" value="FHA"/>
    <property type="match status" value="1"/>
</dbReference>
<keyword evidence="2" id="KW-0812">Transmembrane</keyword>
<dbReference type="InterPro" id="IPR000253">
    <property type="entry name" value="FHA_dom"/>
</dbReference>
<dbReference type="CDD" id="cd22691">
    <property type="entry name" value="FHA_PS1-like"/>
    <property type="match status" value="1"/>
</dbReference>
<reference evidence="4 5" key="1">
    <citation type="submission" date="2022-03" db="EMBL/GenBank/DDBJ databases">
        <authorList>
            <person name="Nunn A."/>
            <person name="Chopra R."/>
            <person name="Nunn A."/>
            <person name="Contreras Garrido A."/>
        </authorList>
    </citation>
    <scope>NUCLEOTIDE SEQUENCE [LARGE SCALE GENOMIC DNA]</scope>
</reference>
<evidence type="ECO:0000259" key="3">
    <source>
        <dbReference type="PROSITE" id="PS50006"/>
    </source>
</evidence>
<feature type="region of interest" description="Disordered" evidence="1">
    <location>
        <begin position="506"/>
        <end position="526"/>
    </location>
</feature>
<dbReference type="InterPro" id="IPR008984">
    <property type="entry name" value="SMAD_FHA_dom_sf"/>
</dbReference>
<feature type="transmembrane region" description="Helical" evidence="2">
    <location>
        <begin position="125"/>
        <end position="145"/>
    </location>
</feature>
<dbReference type="Gene3D" id="3.40.50.1010">
    <property type="entry name" value="5'-nuclease"/>
    <property type="match status" value="1"/>
</dbReference>
<dbReference type="InterPro" id="IPR026721">
    <property type="entry name" value="TMEM18"/>
</dbReference>
<gene>
    <name evidence="4" type="ORF">TAV2_LOCUS90</name>
</gene>
<feature type="non-terminal residue" evidence="4">
    <location>
        <position position="1"/>
    </location>
</feature>
<proteinExistence type="predicted"/>
<dbReference type="PANTHER" id="PTHR22593">
    <property type="entry name" value="TRANSMEMBRANE PROTEIN 18"/>
    <property type="match status" value="1"/>
</dbReference>
<dbReference type="EMBL" id="OU466857">
    <property type="protein sequence ID" value="CAH2035330.1"/>
    <property type="molecule type" value="Genomic_DNA"/>
</dbReference>
<sequence length="1561" mass="174670">TMEEIRSAMEQQMDLMADLVQKLSGELRTGLQPAYDNFLGFFHAIDWKEPWIMGLVAFHALLLLVTLLSRRHLNFHMFLFLLALGGVYFAENLNRLLKKNWRSFSTQDYFDQPGVFVSTLWSGPLLVIAMIILINTLFSLCYLIVKWKRAELRHRARLARSKQESSIFALFNGLLLFKNQKEIGERKSRRVKKEKRMEEGQRVLGKTIPVFTVLKNGAILKNIFVVNSRDFSSPDRNGNAVCDDGEVEEILLVGRHPDCDILLTHPSISRYHLQIRSLPSRQKLFVTDLSSVHGTWVTDQKVEPDVCVEVKEGDVIRIGGSTRIYRLHWIPLSRAYDIDNPFVPPLDASLAMEQDEENRMLEAEENLDVANQLLAKSALVDDGDVHLDVTSEGSGSSVPSEDEDTYITTRENSLPLASPSVFTVARDSVETDKLQFNEDLQTLTKWDLYVDEAAAEKPSSCYAQSKQQSDGLDGSEIEVSAEADEWDVRGNEVLHLSVMSERMESSVLNEDEDPYLASNESSSLPLQRESIETEKLQLTGDVQASPELGINIVEAKAENSGCTPSKGHIDGCFEGSDCTAFELAAEDEILSLYREVCGETEIVTQRLMEASPEPVTKAEFRSHVDNGEIEVAGQHIAVSPNSCPQAEQLLENFNEDARDLFGSEFQSEVSLETDGENLHQKINEVNPRMNREAEKVFEERSNSSENRKTTTETAVGSDRSGDSYKLSEIGSEGVTDTEVSFSSTLAAETCEDTKLIEELLSYCTESQENQTQQPHAVSDNALSEMEKAASVPLLEASGCSAFELAAEVEILSLHQEVSEEIGFVTENVMEASDEPLAKVDIETHKNDGETEVLGQVSPCSFPQTEPTLTGDARGLLGSEVAIETVSENLHQNSDEETISPRQDSEVSDYSFAGNERLLGINTEDIQSLCSSWQLLSESEVDAPFEISTEARDENQNSGMYKQAEKVFDEGSSSYLSEDFDHCGTQSFLLTPTQKPRTELSIDSGRSGESYRQGEIEGEENTDKGSPMAAETFEDTEQIEELPSDYTEGQENQTPETQSVRNDVLSELDSSISSSRRLSTCNIWSRRGKAASVLQVRTNSSKGKQKSIGSQPKDQLQRKQALSAEKLVPEIFTPDKENLTPSSHMLKRLQDIGDIEDSKSSLKLSGKPCSSRMPSSIAVFTSGAFAEPEIFTPDKENLTPNSHMLKRLREVGEIKDTKGSSSKATRKPFFDIHMEENVMEEQKQDLHSMSRKSKLKHDEAVAPKKKAVRAPFQPQLEKASSQTYTEATTASARNNISRGIRSSSNLSDGKNKMKWTIVLDTSSLLDKDSRKPLHLLQGLKGTHMVVPRTVLRELNETKRTRSLFFRRTTEIASSALDWIEECKVNTKWWIQLQSPSEETKANAPTPPVTPQSNVSAAFPFSVHWNHNAPEIDSPTSQDQVLECALLYRNRNIDEKLVLLSNDVTLKIKAMAEGVICETPHEFYESLKNPFSERFMWTESLPRGRTWSRLDDVVLRERYENDQTYSPYRKKKSMFNGGRGESVAAAKGLKLILLHNSHYGHIH</sequence>
<dbReference type="SUPFAM" id="SSF49879">
    <property type="entry name" value="SMAD/FHA domain"/>
    <property type="match status" value="1"/>
</dbReference>
<dbReference type="Gene3D" id="2.60.200.20">
    <property type="match status" value="1"/>
</dbReference>
<evidence type="ECO:0000256" key="1">
    <source>
        <dbReference type="SAM" id="MobiDB-lite"/>
    </source>
</evidence>
<dbReference type="CDD" id="cd09880">
    <property type="entry name" value="PIN_Smg5-6-like"/>
    <property type="match status" value="1"/>
</dbReference>
<dbReference type="GO" id="GO:0003677">
    <property type="term" value="F:DNA binding"/>
    <property type="evidence" value="ECO:0007669"/>
    <property type="project" value="UniProtKB-KW"/>
</dbReference>
<evidence type="ECO:0000313" key="4">
    <source>
        <dbReference type="EMBL" id="CAH2035330.1"/>
    </source>
</evidence>
<dbReference type="Pfam" id="PF13638">
    <property type="entry name" value="PIN_4"/>
    <property type="match status" value="1"/>
</dbReference>
<keyword evidence="5" id="KW-1185">Reference proteome</keyword>
<evidence type="ECO:0000256" key="2">
    <source>
        <dbReference type="SAM" id="Phobius"/>
    </source>
</evidence>
<evidence type="ECO:0000313" key="5">
    <source>
        <dbReference type="Proteomes" id="UP000836841"/>
    </source>
</evidence>
<feature type="compositionally biased region" description="Basic and acidic residues" evidence="1">
    <location>
        <begin position="696"/>
        <end position="710"/>
    </location>
</feature>
<feature type="region of interest" description="Disordered" evidence="1">
    <location>
        <begin position="1093"/>
        <end position="1114"/>
    </location>
</feature>
<organism evidence="4 5">
    <name type="scientific">Thlaspi arvense</name>
    <name type="common">Field penny-cress</name>
    <dbReference type="NCBI Taxonomy" id="13288"/>
    <lineage>
        <taxon>Eukaryota</taxon>
        <taxon>Viridiplantae</taxon>
        <taxon>Streptophyta</taxon>
        <taxon>Embryophyta</taxon>
        <taxon>Tracheophyta</taxon>
        <taxon>Spermatophyta</taxon>
        <taxon>Magnoliopsida</taxon>
        <taxon>eudicotyledons</taxon>
        <taxon>Gunneridae</taxon>
        <taxon>Pentapetalae</taxon>
        <taxon>rosids</taxon>
        <taxon>malvids</taxon>
        <taxon>Brassicales</taxon>
        <taxon>Brassicaceae</taxon>
        <taxon>Thlaspideae</taxon>
        <taxon>Thlaspi</taxon>
    </lineage>
</organism>
<feature type="transmembrane region" description="Helical" evidence="2">
    <location>
        <begin position="51"/>
        <end position="68"/>
    </location>
</feature>